<dbReference type="InterPro" id="IPR001486">
    <property type="entry name" value="Hemoglobin_trunc"/>
</dbReference>
<evidence type="ECO:0000256" key="2">
    <source>
        <dbReference type="ARBA" id="ARBA00022617"/>
    </source>
</evidence>
<dbReference type="Proteomes" id="UP000003963">
    <property type="component" value="Unassembled WGS sequence"/>
</dbReference>
<evidence type="ECO:0000313" key="8">
    <source>
        <dbReference type="Proteomes" id="UP000003963"/>
    </source>
</evidence>
<feature type="binding site" description="distal binding residue" evidence="5">
    <location>
        <position position="63"/>
    </location>
    <ligand>
        <name>heme</name>
        <dbReference type="ChEBI" id="CHEBI:30413"/>
    </ligand>
    <ligandPart>
        <name>Fe</name>
        <dbReference type="ChEBI" id="CHEBI:18248"/>
    </ligandPart>
</feature>
<dbReference type="InterPro" id="IPR009050">
    <property type="entry name" value="Globin-like_sf"/>
</dbReference>
<dbReference type="STRING" id="457427.SSOG_07706"/>
<keyword evidence="1" id="KW-0813">Transport</keyword>
<sequence>MEDHRDRGTHRRDRMTERTESLFDAVGGMAALRRLSDTFYEGVLADPLLAPVFADFTRTHIEHVAVWLAEVFGGPADFTARLGGHQALLRSHLGLSITEEQRVRWMELMTTAVEKEFPDDALLRRRVLEYFDWGTRIARDVSAGSEGDDLGEPGPTPRWGWDGLT</sequence>
<organism evidence="7 8">
    <name type="scientific">Streptomyces himastatinicus ATCC 53653</name>
    <dbReference type="NCBI Taxonomy" id="457427"/>
    <lineage>
        <taxon>Bacteria</taxon>
        <taxon>Bacillati</taxon>
        <taxon>Actinomycetota</taxon>
        <taxon>Actinomycetes</taxon>
        <taxon>Kitasatosporales</taxon>
        <taxon>Streptomycetaceae</taxon>
        <taxon>Streptomyces</taxon>
        <taxon>Streptomyces violaceusniger group</taxon>
    </lineage>
</organism>
<name>D9WP19_9ACTN</name>
<dbReference type="GO" id="GO:0020037">
    <property type="term" value="F:heme binding"/>
    <property type="evidence" value="ECO:0007669"/>
    <property type="project" value="InterPro"/>
</dbReference>
<evidence type="ECO:0000313" key="7">
    <source>
        <dbReference type="EMBL" id="EFL27992.1"/>
    </source>
</evidence>
<keyword evidence="8" id="KW-1185">Reference proteome</keyword>
<dbReference type="CDD" id="cd14775">
    <property type="entry name" value="TrHb2_O-like"/>
    <property type="match status" value="1"/>
</dbReference>
<dbReference type="Pfam" id="PF01152">
    <property type="entry name" value="Bac_globin"/>
    <property type="match status" value="1"/>
</dbReference>
<dbReference type="AlphaFoldDB" id="D9WP19"/>
<dbReference type="Gene3D" id="1.10.490.10">
    <property type="entry name" value="Globins"/>
    <property type="match status" value="1"/>
</dbReference>
<dbReference type="GO" id="GO:0019825">
    <property type="term" value="F:oxygen binding"/>
    <property type="evidence" value="ECO:0007669"/>
    <property type="project" value="InterPro"/>
</dbReference>
<gene>
    <name evidence="7" type="ORF">SSOG_07706</name>
</gene>
<evidence type="ECO:0000256" key="4">
    <source>
        <dbReference type="ARBA" id="ARBA00023004"/>
    </source>
</evidence>
<evidence type="ECO:0000256" key="5">
    <source>
        <dbReference type="PIRSR" id="PIRSR601486-1"/>
    </source>
</evidence>
<evidence type="ECO:0000256" key="6">
    <source>
        <dbReference type="SAM" id="MobiDB-lite"/>
    </source>
</evidence>
<proteinExistence type="predicted"/>
<keyword evidence="2 5" id="KW-0349">Heme</keyword>
<dbReference type="EMBL" id="GG657754">
    <property type="protein sequence ID" value="EFL27992.1"/>
    <property type="molecule type" value="Genomic_DNA"/>
</dbReference>
<dbReference type="GO" id="GO:0046872">
    <property type="term" value="F:metal ion binding"/>
    <property type="evidence" value="ECO:0007669"/>
    <property type="project" value="UniProtKB-KW"/>
</dbReference>
<reference evidence="7 8" key="1">
    <citation type="submission" date="2009-02" db="EMBL/GenBank/DDBJ databases">
        <title>Annotation of Streptomyces hygroscopicus strain ATCC 53653.</title>
        <authorList>
            <consortium name="The Broad Institute Genome Sequencing Platform"/>
            <consortium name="Broad Institute Microbial Sequencing Center"/>
            <person name="Fischbach M."/>
            <person name="Godfrey P."/>
            <person name="Ward D."/>
            <person name="Young S."/>
            <person name="Zeng Q."/>
            <person name="Koehrsen M."/>
            <person name="Alvarado L."/>
            <person name="Berlin A.M."/>
            <person name="Bochicchio J."/>
            <person name="Borenstein D."/>
            <person name="Chapman S.B."/>
            <person name="Chen Z."/>
            <person name="Engels R."/>
            <person name="Freedman E."/>
            <person name="Gellesch M."/>
            <person name="Goldberg J."/>
            <person name="Griggs A."/>
            <person name="Gujja S."/>
            <person name="Heilman E.R."/>
            <person name="Heiman D.I."/>
            <person name="Hepburn T.A."/>
            <person name="Howarth C."/>
            <person name="Jen D."/>
            <person name="Larson L."/>
            <person name="Lewis B."/>
            <person name="Mehta T."/>
            <person name="Park D."/>
            <person name="Pearson M."/>
            <person name="Richards J."/>
            <person name="Roberts A."/>
            <person name="Saif S."/>
            <person name="Shea T.D."/>
            <person name="Shenoy N."/>
            <person name="Sisk P."/>
            <person name="Stolte C."/>
            <person name="Sykes S.N."/>
            <person name="Thomson T."/>
            <person name="Walk T."/>
            <person name="White J."/>
            <person name="Yandava C."/>
            <person name="Straight P."/>
            <person name="Clardy J."/>
            <person name="Hung D."/>
            <person name="Kolter R."/>
            <person name="Mekalanos J."/>
            <person name="Walker S."/>
            <person name="Walsh C.T."/>
            <person name="Wieland-Brown L.C."/>
            <person name="Haas B."/>
            <person name="Nusbaum C."/>
            <person name="Birren B."/>
        </authorList>
    </citation>
    <scope>NUCLEOTIDE SEQUENCE [LARGE SCALE GENOMIC DNA]</scope>
    <source>
        <strain evidence="7 8">ATCC 53653</strain>
    </source>
</reference>
<evidence type="ECO:0000256" key="3">
    <source>
        <dbReference type="ARBA" id="ARBA00022723"/>
    </source>
</evidence>
<protein>
    <submittedName>
        <fullName evidence="7">Globin family protein</fullName>
    </submittedName>
</protein>
<keyword evidence="4 5" id="KW-0408">Iron</keyword>
<accession>D9WP19</accession>
<feature type="region of interest" description="Disordered" evidence="6">
    <location>
        <begin position="142"/>
        <end position="165"/>
    </location>
</feature>
<keyword evidence="3 5" id="KW-0479">Metal-binding</keyword>
<evidence type="ECO:0000256" key="1">
    <source>
        <dbReference type="ARBA" id="ARBA00022448"/>
    </source>
</evidence>
<dbReference type="SUPFAM" id="SSF46458">
    <property type="entry name" value="Globin-like"/>
    <property type="match status" value="1"/>
</dbReference>
<dbReference type="InterPro" id="IPR012292">
    <property type="entry name" value="Globin/Proto"/>
</dbReference>
<dbReference type="HOGENOM" id="CLU_103526_1_0_11"/>